<dbReference type="EMBL" id="BPLQ01004890">
    <property type="protein sequence ID" value="GIY11273.1"/>
    <property type="molecule type" value="Genomic_DNA"/>
</dbReference>
<proteinExistence type="predicted"/>
<feature type="region of interest" description="Disordered" evidence="1">
    <location>
        <begin position="109"/>
        <end position="144"/>
    </location>
</feature>
<sequence>MIESYLALSLPGNVAQIVGNELVVVAIAIITGHILRPKHGAECALSPKILLRIPLIVRGHSKQKNNFLNQNLCSKKKKGKIYHRHLERLGIMEPSIAHKTHVTLSHLPFPRIGERHGSRHVRRPSLNVHGQQKWQRSSERTGYF</sequence>
<accession>A0AAV4QMJ8</accession>
<dbReference type="Proteomes" id="UP001054837">
    <property type="component" value="Unassembled WGS sequence"/>
</dbReference>
<evidence type="ECO:0000313" key="2">
    <source>
        <dbReference type="EMBL" id="GIY11273.1"/>
    </source>
</evidence>
<comment type="caution">
    <text evidence="2">The sequence shown here is derived from an EMBL/GenBank/DDBJ whole genome shotgun (WGS) entry which is preliminary data.</text>
</comment>
<reference evidence="2 3" key="1">
    <citation type="submission" date="2021-06" db="EMBL/GenBank/DDBJ databases">
        <title>Caerostris darwini draft genome.</title>
        <authorList>
            <person name="Kono N."/>
            <person name="Arakawa K."/>
        </authorList>
    </citation>
    <scope>NUCLEOTIDE SEQUENCE [LARGE SCALE GENOMIC DNA]</scope>
</reference>
<evidence type="ECO:0000313" key="3">
    <source>
        <dbReference type="Proteomes" id="UP001054837"/>
    </source>
</evidence>
<gene>
    <name evidence="2" type="ORF">CDAR_441621</name>
</gene>
<evidence type="ECO:0000256" key="1">
    <source>
        <dbReference type="SAM" id="MobiDB-lite"/>
    </source>
</evidence>
<name>A0AAV4QMJ8_9ARAC</name>
<keyword evidence="3" id="KW-1185">Reference proteome</keyword>
<dbReference type="AlphaFoldDB" id="A0AAV4QMJ8"/>
<protein>
    <submittedName>
        <fullName evidence="2">Uncharacterized protein</fullName>
    </submittedName>
</protein>
<organism evidence="2 3">
    <name type="scientific">Caerostris darwini</name>
    <dbReference type="NCBI Taxonomy" id="1538125"/>
    <lineage>
        <taxon>Eukaryota</taxon>
        <taxon>Metazoa</taxon>
        <taxon>Ecdysozoa</taxon>
        <taxon>Arthropoda</taxon>
        <taxon>Chelicerata</taxon>
        <taxon>Arachnida</taxon>
        <taxon>Araneae</taxon>
        <taxon>Araneomorphae</taxon>
        <taxon>Entelegynae</taxon>
        <taxon>Araneoidea</taxon>
        <taxon>Araneidae</taxon>
        <taxon>Caerostris</taxon>
    </lineage>
</organism>